<proteinExistence type="predicted"/>
<evidence type="ECO:0000256" key="1">
    <source>
        <dbReference type="SAM" id="MobiDB-lite"/>
    </source>
</evidence>
<evidence type="ECO:0000313" key="2">
    <source>
        <dbReference type="EMBL" id="ETW86538.1"/>
    </source>
</evidence>
<dbReference type="KEGG" id="hir:HETIRDRAFT_166047"/>
<accession>W4KL10</accession>
<dbReference type="Proteomes" id="UP000030671">
    <property type="component" value="Unassembled WGS sequence"/>
</dbReference>
<dbReference type="EMBL" id="KI925454">
    <property type="protein sequence ID" value="ETW86538.1"/>
    <property type="molecule type" value="Genomic_DNA"/>
</dbReference>
<evidence type="ECO:0000313" key="3">
    <source>
        <dbReference type="Proteomes" id="UP000030671"/>
    </source>
</evidence>
<keyword evidence="3" id="KW-1185">Reference proteome</keyword>
<reference evidence="2 3" key="1">
    <citation type="journal article" date="2012" name="New Phytol.">
        <title>Insight into trade-off between wood decay and parasitism from the genome of a fungal forest pathogen.</title>
        <authorList>
            <person name="Olson A."/>
            <person name="Aerts A."/>
            <person name="Asiegbu F."/>
            <person name="Belbahri L."/>
            <person name="Bouzid O."/>
            <person name="Broberg A."/>
            <person name="Canback B."/>
            <person name="Coutinho P.M."/>
            <person name="Cullen D."/>
            <person name="Dalman K."/>
            <person name="Deflorio G."/>
            <person name="van Diepen L.T."/>
            <person name="Dunand C."/>
            <person name="Duplessis S."/>
            <person name="Durling M."/>
            <person name="Gonthier P."/>
            <person name="Grimwood J."/>
            <person name="Fossdal C.G."/>
            <person name="Hansson D."/>
            <person name="Henrissat B."/>
            <person name="Hietala A."/>
            <person name="Himmelstrand K."/>
            <person name="Hoffmeister D."/>
            <person name="Hogberg N."/>
            <person name="James T.Y."/>
            <person name="Karlsson M."/>
            <person name="Kohler A."/>
            <person name="Kues U."/>
            <person name="Lee Y.H."/>
            <person name="Lin Y.C."/>
            <person name="Lind M."/>
            <person name="Lindquist E."/>
            <person name="Lombard V."/>
            <person name="Lucas S."/>
            <person name="Lunden K."/>
            <person name="Morin E."/>
            <person name="Murat C."/>
            <person name="Park J."/>
            <person name="Raffaello T."/>
            <person name="Rouze P."/>
            <person name="Salamov A."/>
            <person name="Schmutz J."/>
            <person name="Solheim H."/>
            <person name="Stahlberg J."/>
            <person name="Velez H."/>
            <person name="de Vries R.P."/>
            <person name="Wiebenga A."/>
            <person name="Woodward S."/>
            <person name="Yakovlev I."/>
            <person name="Garbelotto M."/>
            <person name="Martin F."/>
            <person name="Grigoriev I.V."/>
            <person name="Stenlid J."/>
        </authorList>
    </citation>
    <scope>NUCLEOTIDE SEQUENCE [LARGE SCALE GENOMIC DNA]</scope>
    <source>
        <strain evidence="2 3">TC 32-1</strain>
    </source>
</reference>
<name>W4KL10_HETIT</name>
<organism evidence="2 3">
    <name type="scientific">Heterobasidion irregulare (strain TC 32-1)</name>
    <dbReference type="NCBI Taxonomy" id="747525"/>
    <lineage>
        <taxon>Eukaryota</taxon>
        <taxon>Fungi</taxon>
        <taxon>Dikarya</taxon>
        <taxon>Basidiomycota</taxon>
        <taxon>Agaricomycotina</taxon>
        <taxon>Agaricomycetes</taxon>
        <taxon>Russulales</taxon>
        <taxon>Bondarzewiaceae</taxon>
        <taxon>Heterobasidion</taxon>
        <taxon>Heterobasidion annosum species complex</taxon>
    </lineage>
</organism>
<gene>
    <name evidence="2" type="ORF">HETIRDRAFT_166047</name>
</gene>
<dbReference type="RefSeq" id="XP_009540549.1">
    <property type="nucleotide sequence ID" value="XM_009542254.1"/>
</dbReference>
<dbReference type="HOGENOM" id="CLU_918482_0_0_1"/>
<dbReference type="AlphaFoldDB" id="W4KL10"/>
<dbReference type="OrthoDB" id="3133596at2759"/>
<feature type="region of interest" description="Disordered" evidence="1">
    <location>
        <begin position="217"/>
        <end position="237"/>
    </location>
</feature>
<dbReference type="GeneID" id="20668036"/>
<dbReference type="InParanoid" id="W4KL10"/>
<protein>
    <submittedName>
        <fullName evidence="2">Uncharacterized protein</fullName>
    </submittedName>
</protein>
<sequence>MSEPETFNLKRRKLASGNQPITWNISSTVRGDNGGDTMDSKGYVKTSNQAQSIGKIDLPDSASIDRPENFDNRNANPLSVSDADRCLLTQELSSEASVEPCYLLNQRLWSHGDLLTRLEWAWGMEYNSLDPTSESNKIYLRRDWLKSFDSERWLLLPTPEMAKKVSAHQDSFMRNLATQSSLPSIEMIYDGAETFEYRMLSLEDVELRSFNRIDRHDSTSGRSLPSKRTAADQQSTRHYPPFYTLPPLISRAKPHFVICDAAAKLYQRWTTGPDFAAKLRPHIRLGLHVTSLQDLLRPPAFLS</sequence>
<feature type="region of interest" description="Disordered" evidence="1">
    <location>
        <begin position="25"/>
        <end position="76"/>
    </location>
</feature>